<accession>A0A7C2JW68</accession>
<proteinExistence type="predicted"/>
<dbReference type="GO" id="GO:0003676">
    <property type="term" value="F:nucleic acid binding"/>
    <property type="evidence" value="ECO:0007669"/>
    <property type="project" value="InterPro"/>
</dbReference>
<dbReference type="InterPro" id="IPR024975">
    <property type="entry name" value="NOV_C"/>
</dbReference>
<feature type="domain" description="Protein NO VEIN C-terminal" evidence="1">
    <location>
        <begin position="40"/>
        <end position="66"/>
    </location>
</feature>
<evidence type="ECO:0000313" key="2">
    <source>
        <dbReference type="EMBL" id="HEN13964.1"/>
    </source>
</evidence>
<sequence length="171" mass="19411">MAKVSNERKNLHRLAGEFLVASRLSQRGFMTALQWGNVISYDILAFDKEGNSAFIEVKSTASHTRRWVMQKKYADPKVDAIPLDRRFVCCVDLTPKTCEPKVFVFPARVVAEGLKYYFSGKFPNSESYHLSLDFRPVGRTKVPGVLTVGQFIRADEYLESWDRLGIKAVTA</sequence>
<dbReference type="InterPro" id="IPR011856">
    <property type="entry name" value="tRNA_endonuc-like_dom_sf"/>
</dbReference>
<organism evidence="2">
    <name type="scientific">Schlesneria paludicola</name>
    <dbReference type="NCBI Taxonomy" id="360056"/>
    <lineage>
        <taxon>Bacteria</taxon>
        <taxon>Pseudomonadati</taxon>
        <taxon>Planctomycetota</taxon>
        <taxon>Planctomycetia</taxon>
        <taxon>Planctomycetales</taxon>
        <taxon>Planctomycetaceae</taxon>
        <taxon>Schlesneria</taxon>
    </lineage>
</organism>
<reference evidence="2" key="1">
    <citation type="journal article" date="2020" name="mSystems">
        <title>Genome- and Community-Level Interaction Insights into Carbon Utilization and Element Cycling Functions of Hydrothermarchaeota in Hydrothermal Sediment.</title>
        <authorList>
            <person name="Zhou Z."/>
            <person name="Liu Y."/>
            <person name="Xu W."/>
            <person name="Pan J."/>
            <person name="Luo Z.H."/>
            <person name="Li M."/>
        </authorList>
    </citation>
    <scope>NUCLEOTIDE SEQUENCE [LARGE SCALE GENOMIC DNA]</scope>
    <source>
        <strain evidence="2">SpSt-339</strain>
    </source>
</reference>
<protein>
    <submittedName>
        <fullName evidence="2">DUF3883 domain-containing protein</fullName>
    </submittedName>
</protein>
<evidence type="ECO:0000259" key="1">
    <source>
        <dbReference type="Pfam" id="PF13020"/>
    </source>
</evidence>
<dbReference type="EMBL" id="DSOK01000019">
    <property type="protein sequence ID" value="HEN13964.1"/>
    <property type="molecule type" value="Genomic_DNA"/>
</dbReference>
<dbReference type="Pfam" id="PF13020">
    <property type="entry name" value="NOV_C"/>
    <property type="match status" value="1"/>
</dbReference>
<name>A0A7C2JW68_9PLAN</name>
<gene>
    <name evidence="2" type="ORF">ENQ76_00655</name>
</gene>
<comment type="caution">
    <text evidence="2">The sequence shown here is derived from an EMBL/GenBank/DDBJ whole genome shotgun (WGS) entry which is preliminary data.</text>
</comment>
<dbReference type="AlphaFoldDB" id="A0A7C2JW68"/>
<dbReference type="Gene3D" id="3.40.1350.10">
    <property type="match status" value="1"/>
</dbReference>